<evidence type="ECO:0000256" key="3">
    <source>
        <dbReference type="ARBA" id="ARBA00022490"/>
    </source>
</evidence>
<dbReference type="EMBL" id="FAXC01000208">
    <property type="protein sequence ID" value="CUV09270.1"/>
    <property type="molecule type" value="Genomic_DNA"/>
</dbReference>
<accession>A0A160VF72</accession>
<comment type="subcellular location">
    <subcellularLocation>
        <location evidence="1">Cell projection</location>
        <location evidence="1">Cilium</location>
    </subcellularLocation>
    <subcellularLocation>
        <location evidence="2">Cytoplasm</location>
    </subcellularLocation>
</comment>
<dbReference type="InterPro" id="IPR053879">
    <property type="entry name" value="HYDIN_VesB_CFA65-like_Ig"/>
</dbReference>
<dbReference type="NCBIfam" id="NF012200">
    <property type="entry name" value="choice_anch_D"/>
    <property type="match status" value="2"/>
</dbReference>
<gene>
    <name evidence="7" type="ORF">MGWOODY_Mmi944</name>
</gene>
<evidence type="ECO:0000256" key="1">
    <source>
        <dbReference type="ARBA" id="ARBA00004138"/>
    </source>
</evidence>
<evidence type="ECO:0000259" key="6">
    <source>
        <dbReference type="Pfam" id="PF22544"/>
    </source>
</evidence>
<evidence type="ECO:0000313" key="7">
    <source>
        <dbReference type="EMBL" id="CUV09270.1"/>
    </source>
</evidence>
<evidence type="ECO:0000256" key="4">
    <source>
        <dbReference type="ARBA" id="ARBA00023069"/>
    </source>
</evidence>
<reference evidence="7" key="1">
    <citation type="submission" date="2015-10" db="EMBL/GenBank/DDBJ databases">
        <authorList>
            <person name="Gilbert D.G."/>
        </authorList>
    </citation>
    <scope>NUCLEOTIDE SEQUENCE</scope>
</reference>
<evidence type="ECO:0000256" key="5">
    <source>
        <dbReference type="ARBA" id="ARBA00023273"/>
    </source>
</evidence>
<dbReference type="Gene3D" id="2.60.40.10">
    <property type="entry name" value="Immunoglobulins"/>
    <property type="match status" value="2"/>
</dbReference>
<name>A0A160VF72_9ZZZZ</name>
<protein>
    <recommendedName>
        <fullName evidence="6">HYDIN/VesB/CFA65-like Ig-like domain-containing protein</fullName>
    </recommendedName>
</protein>
<evidence type="ECO:0000256" key="2">
    <source>
        <dbReference type="ARBA" id="ARBA00004496"/>
    </source>
</evidence>
<keyword evidence="3" id="KW-0963">Cytoplasm</keyword>
<keyword evidence="4" id="KW-0969">Cilium</keyword>
<organism evidence="7">
    <name type="scientific">hydrothermal vent metagenome</name>
    <dbReference type="NCBI Taxonomy" id="652676"/>
    <lineage>
        <taxon>unclassified sequences</taxon>
        <taxon>metagenomes</taxon>
        <taxon>ecological metagenomes</taxon>
    </lineage>
</organism>
<dbReference type="AlphaFoldDB" id="A0A160VF72"/>
<dbReference type="PROSITE" id="PS51257">
    <property type="entry name" value="PROKAR_LIPOPROTEIN"/>
    <property type="match status" value="1"/>
</dbReference>
<sequence>MIRKITFLILSFLLVIIACEDKVDPNYEIIFEPGELNFGKVEANQIASQKIRIKNSEESTGAFEGNVVIMDSPKFTMDFSGVITLQKNESKEIYITFRPTGVEQSSAKLVVSNEEDSFHEMYIYGEGAAPVSFTYLPNKLDFGLVKEGDNKDLDLTITNSASSGFDLEISFSISSSEFSVVDGTSSHAVTPGQSVVIPIRYSPTSTSLNARITINHNSTVQSNPLSLILSGIMDKTTEINNLIIEGWETFESGNYNTSILKFQEAIFMAALHTTYDNIHAEALVGRGWALTFSRNYGNGHIDFSKALESYNTSISDNARLDALAGKAISARLIHDYTSSIQAAIDLLDLKAAYQFSHKTSVDYKDVRMALIQSYFSTGQFAKSAAEMDILDPANAPHSDDPATLLAAIQALSGSL</sequence>
<dbReference type="InterPro" id="IPR011990">
    <property type="entry name" value="TPR-like_helical_dom_sf"/>
</dbReference>
<dbReference type="SUPFAM" id="SSF48452">
    <property type="entry name" value="TPR-like"/>
    <property type="match status" value="1"/>
</dbReference>
<dbReference type="GO" id="GO:0005929">
    <property type="term" value="C:cilium"/>
    <property type="evidence" value="ECO:0007669"/>
    <property type="project" value="UniProtKB-SubCell"/>
</dbReference>
<dbReference type="InterPro" id="IPR013783">
    <property type="entry name" value="Ig-like_fold"/>
</dbReference>
<dbReference type="GO" id="GO:0005737">
    <property type="term" value="C:cytoplasm"/>
    <property type="evidence" value="ECO:0007669"/>
    <property type="project" value="UniProtKB-SubCell"/>
</dbReference>
<keyword evidence="5" id="KW-0966">Cell projection</keyword>
<dbReference type="Gene3D" id="1.25.40.10">
    <property type="entry name" value="Tetratricopeptide repeat domain"/>
    <property type="match status" value="1"/>
</dbReference>
<dbReference type="Pfam" id="PF22544">
    <property type="entry name" value="HYDIN_VesB_CFA65-like_Ig"/>
    <property type="match status" value="1"/>
</dbReference>
<proteinExistence type="predicted"/>
<feature type="domain" description="HYDIN/VesB/CFA65-like Ig-like" evidence="6">
    <location>
        <begin position="29"/>
        <end position="122"/>
    </location>
</feature>